<reference evidence="2" key="1">
    <citation type="journal article" date="2023" name="Science">
        <title>Genome structures resolve the early diversification of teleost fishes.</title>
        <authorList>
            <person name="Parey E."/>
            <person name="Louis A."/>
            <person name="Montfort J."/>
            <person name="Bouchez O."/>
            <person name="Roques C."/>
            <person name="Iampietro C."/>
            <person name="Lluch J."/>
            <person name="Castinel A."/>
            <person name="Donnadieu C."/>
            <person name="Desvignes T."/>
            <person name="Floi Bucao C."/>
            <person name="Jouanno E."/>
            <person name="Wen M."/>
            <person name="Mejri S."/>
            <person name="Dirks R."/>
            <person name="Jansen H."/>
            <person name="Henkel C."/>
            <person name="Chen W.J."/>
            <person name="Zahm M."/>
            <person name="Cabau C."/>
            <person name="Klopp C."/>
            <person name="Thompson A.W."/>
            <person name="Robinson-Rechavi M."/>
            <person name="Braasch I."/>
            <person name="Lecointre G."/>
            <person name="Bobe J."/>
            <person name="Postlethwait J.H."/>
            <person name="Berthelot C."/>
            <person name="Roest Crollius H."/>
            <person name="Guiguen Y."/>
        </authorList>
    </citation>
    <scope>NUCLEOTIDE SEQUENCE</scope>
    <source>
        <strain evidence="2">WJC10195</strain>
    </source>
</reference>
<organism evidence="2 3">
    <name type="scientific">Synaphobranchus kaupii</name>
    <name type="common">Kaup's arrowtooth eel</name>
    <dbReference type="NCBI Taxonomy" id="118154"/>
    <lineage>
        <taxon>Eukaryota</taxon>
        <taxon>Metazoa</taxon>
        <taxon>Chordata</taxon>
        <taxon>Craniata</taxon>
        <taxon>Vertebrata</taxon>
        <taxon>Euteleostomi</taxon>
        <taxon>Actinopterygii</taxon>
        <taxon>Neopterygii</taxon>
        <taxon>Teleostei</taxon>
        <taxon>Anguilliformes</taxon>
        <taxon>Synaphobranchidae</taxon>
        <taxon>Synaphobranchus</taxon>
    </lineage>
</organism>
<dbReference type="AlphaFoldDB" id="A0A9Q1J9H4"/>
<comment type="caution">
    <text evidence="2">The sequence shown here is derived from an EMBL/GenBank/DDBJ whole genome shotgun (WGS) entry which is preliminary data.</text>
</comment>
<evidence type="ECO:0000313" key="3">
    <source>
        <dbReference type="Proteomes" id="UP001152622"/>
    </source>
</evidence>
<evidence type="ECO:0000256" key="1">
    <source>
        <dbReference type="SAM" id="MobiDB-lite"/>
    </source>
</evidence>
<evidence type="ECO:0000313" key="2">
    <source>
        <dbReference type="EMBL" id="KAJ8374222.1"/>
    </source>
</evidence>
<feature type="region of interest" description="Disordered" evidence="1">
    <location>
        <begin position="1"/>
        <end position="61"/>
    </location>
</feature>
<feature type="compositionally biased region" description="Polar residues" evidence="1">
    <location>
        <begin position="18"/>
        <end position="32"/>
    </location>
</feature>
<sequence>MPLNRLFGSRERPEEAGNASNFNRPPKQTRSSCARVPSDHHVPNFSSCGAPSLRQIPASEPPRRDIKIPWKLWKPSSYPVSLQHWKTALTDSASKAPCYLSTQASSLSISNTSSADANKTYDFQRRAVPRPSGAYISTIRTTAEEVDESGPCCPLLAPLTI</sequence>
<gene>
    <name evidence="2" type="ORF">SKAU_G00048020</name>
</gene>
<protein>
    <submittedName>
        <fullName evidence="2">Uncharacterized protein</fullName>
    </submittedName>
</protein>
<proteinExistence type="predicted"/>
<dbReference type="Proteomes" id="UP001152622">
    <property type="component" value="Chromosome 2"/>
</dbReference>
<keyword evidence="3" id="KW-1185">Reference proteome</keyword>
<name>A0A9Q1J9H4_SYNKA</name>
<accession>A0A9Q1J9H4</accession>
<dbReference type="EMBL" id="JAINUF010000002">
    <property type="protein sequence ID" value="KAJ8374222.1"/>
    <property type="molecule type" value="Genomic_DNA"/>
</dbReference>